<dbReference type="RefSeq" id="WP_345199943.1">
    <property type="nucleotide sequence ID" value="NZ_BAABHX010000001.1"/>
</dbReference>
<accession>A0ABP9LWH5</accession>
<organism evidence="2 3">
    <name type="scientific">Chryseobacterium ginsengisoli</name>
    <dbReference type="NCBI Taxonomy" id="363853"/>
    <lineage>
        <taxon>Bacteria</taxon>
        <taxon>Pseudomonadati</taxon>
        <taxon>Bacteroidota</taxon>
        <taxon>Flavobacteriia</taxon>
        <taxon>Flavobacteriales</taxon>
        <taxon>Weeksellaceae</taxon>
        <taxon>Chryseobacterium group</taxon>
        <taxon>Chryseobacterium</taxon>
    </lineage>
</organism>
<keyword evidence="1" id="KW-0472">Membrane</keyword>
<gene>
    <name evidence="2" type="ORF">GCM10023210_03770</name>
</gene>
<protein>
    <recommendedName>
        <fullName evidence="4">6-phosphogluconate dehydrogenase</fullName>
    </recommendedName>
</protein>
<evidence type="ECO:0008006" key="4">
    <source>
        <dbReference type="Google" id="ProtNLM"/>
    </source>
</evidence>
<reference evidence="3" key="1">
    <citation type="journal article" date="2019" name="Int. J. Syst. Evol. Microbiol.">
        <title>The Global Catalogue of Microorganisms (GCM) 10K type strain sequencing project: providing services to taxonomists for standard genome sequencing and annotation.</title>
        <authorList>
            <consortium name="The Broad Institute Genomics Platform"/>
            <consortium name="The Broad Institute Genome Sequencing Center for Infectious Disease"/>
            <person name="Wu L."/>
            <person name="Ma J."/>
        </authorList>
    </citation>
    <scope>NUCLEOTIDE SEQUENCE [LARGE SCALE GENOMIC DNA]</scope>
    <source>
        <strain evidence="3">JCM 18019</strain>
    </source>
</reference>
<feature type="transmembrane region" description="Helical" evidence="1">
    <location>
        <begin position="7"/>
        <end position="25"/>
    </location>
</feature>
<evidence type="ECO:0000313" key="2">
    <source>
        <dbReference type="EMBL" id="GAA5084200.1"/>
    </source>
</evidence>
<evidence type="ECO:0000256" key="1">
    <source>
        <dbReference type="SAM" id="Phobius"/>
    </source>
</evidence>
<name>A0ABP9LWH5_9FLAO</name>
<sequence>MKRKDLLLILLSIFLAGFILFLIIYSPNNITKSTIERLQFEIKGKVIEKIEVRKNLISHVKLKISNKKDTVIFIGESIDSINIGDYMSKSKNSPFFYVKNNQKFKKLKFVSISKNVIYDENFPKEWKDSCKTIWKGVVVN</sequence>
<dbReference type="Proteomes" id="UP001500353">
    <property type="component" value="Unassembled WGS sequence"/>
</dbReference>
<comment type="caution">
    <text evidence="2">The sequence shown here is derived from an EMBL/GenBank/DDBJ whole genome shotgun (WGS) entry which is preliminary data.</text>
</comment>
<evidence type="ECO:0000313" key="3">
    <source>
        <dbReference type="Proteomes" id="UP001500353"/>
    </source>
</evidence>
<proteinExistence type="predicted"/>
<dbReference type="EMBL" id="BAABHX010000001">
    <property type="protein sequence ID" value="GAA5084200.1"/>
    <property type="molecule type" value="Genomic_DNA"/>
</dbReference>
<keyword evidence="1" id="KW-0812">Transmembrane</keyword>
<keyword evidence="3" id="KW-1185">Reference proteome</keyword>
<keyword evidence="1" id="KW-1133">Transmembrane helix</keyword>